<evidence type="ECO:0000256" key="2">
    <source>
        <dbReference type="SAM" id="Phobius"/>
    </source>
</evidence>
<feature type="transmembrane region" description="Helical" evidence="2">
    <location>
        <begin position="31"/>
        <end position="54"/>
    </location>
</feature>
<name>A0AAV2DSQ7_9ROSI</name>
<evidence type="ECO:0000313" key="3">
    <source>
        <dbReference type="EMBL" id="CAL1376579.1"/>
    </source>
</evidence>
<dbReference type="PANTHER" id="PTHR33098">
    <property type="entry name" value="COTTON FIBER (DUF761)"/>
    <property type="match status" value="1"/>
</dbReference>
<feature type="compositionally biased region" description="Pro residues" evidence="1">
    <location>
        <begin position="437"/>
        <end position="461"/>
    </location>
</feature>
<feature type="compositionally biased region" description="Basic residues" evidence="1">
    <location>
        <begin position="409"/>
        <end position="418"/>
    </location>
</feature>
<sequence length="652" mass="72557">MEDDEDLAEPFWLQTADGHRRLRRRRQLSSIFLNSGLLLTLLLLIACLLIFLIIPSFLSYTSQILRPHSVKKSWDSLNLVLVLFAIICGFLSRNGVQRSSSGSYEPAASAARTAVSSSYYEDHRRFQQSALAEKISQPQPQRRLGDYERYQDRFNHSAGGGGMSRLRSINSYPDLRQESLWSGGGDAAGDDRWRFYDDTHIRDYSYRFPSSSSDEILRHREVAKEEEMPVADVKESEKEKEIAVDTVTVVKEEVKEEEVMAAADPSDPPPPLLPVDLPSPPVPAPSSPPLPPPAKAAKRKVQRTYRSVGQSRSSDGREEREMDIEDFYKRPPPSSSRSPPQKAVSRRRVKRNVNRPEFVESIKEEEEEEKTVVEEVKYVYLPPPSPPPPPPPPPPEKKKKTSKDFLISLRRKKKKKQRQNSVDNLASLFDPEAEFPPTQPESSIPPPSPLPPPPPPPPPPQHFLQNLFSPRRGKSKKVHSVSLAPPPPPPLPPRRRAADSTEVHLSRSVQRSMDHPSVSRAKSERAQVPAYIISNREEPGNASPLIPIPPPPPPPPFKMPAWRFEVRGDYVRVASFNSSRSGSPDLDSEDPSDRESSPMAGGSPAAAAGSPLFCPSPDVDTKADNFIARFRAGLTLEKVKSNLGPGAGEGPI</sequence>
<feature type="region of interest" description="Disordered" evidence="1">
    <location>
        <begin position="255"/>
        <end position="560"/>
    </location>
</feature>
<keyword evidence="2" id="KW-1133">Transmembrane helix</keyword>
<dbReference type="AlphaFoldDB" id="A0AAV2DSQ7"/>
<dbReference type="InterPro" id="IPR008480">
    <property type="entry name" value="DUF761_pln"/>
</dbReference>
<feature type="compositionally biased region" description="Pro residues" evidence="1">
    <location>
        <begin position="546"/>
        <end position="558"/>
    </location>
</feature>
<feature type="compositionally biased region" description="Polar residues" evidence="1">
    <location>
        <begin position="304"/>
        <end position="313"/>
    </location>
</feature>
<dbReference type="Proteomes" id="UP001497516">
    <property type="component" value="Chromosome 3"/>
</dbReference>
<evidence type="ECO:0000256" key="1">
    <source>
        <dbReference type="SAM" id="MobiDB-lite"/>
    </source>
</evidence>
<organism evidence="3 4">
    <name type="scientific">Linum trigynum</name>
    <dbReference type="NCBI Taxonomy" id="586398"/>
    <lineage>
        <taxon>Eukaryota</taxon>
        <taxon>Viridiplantae</taxon>
        <taxon>Streptophyta</taxon>
        <taxon>Embryophyta</taxon>
        <taxon>Tracheophyta</taxon>
        <taxon>Spermatophyta</taxon>
        <taxon>Magnoliopsida</taxon>
        <taxon>eudicotyledons</taxon>
        <taxon>Gunneridae</taxon>
        <taxon>Pentapetalae</taxon>
        <taxon>rosids</taxon>
        <taxon>fabids</taxon>
        <taxon>Malpighiales</taxon>
        <taxon>Linaceae</taxon>
        <taxon>Linum</taxon>
    </lineage>
</organism>
<reference evidence="3 4" key="1">
    <citation type="submission" date="2024-04" db="EMBL/GenBank/DDBJ databases">
        <authorList>
            <person name="Fracassetti M."/>
        </authorList>
    </citation>
    <scope>NUCLEOTIDE SEQUENCE [LARGE SCALE GENOMIC DNA]</scope>
</reference>
<dbReference type="EMBL" id="OZ034816">
    <property type="protein sequence ID" value="CAL1376579.1"/>
    <property type="molecule type" value="Genomic_DNA"/>
</dbReference>
<proteinExistence type="predicted"/>
<feature type="compositionally biased region" description="Pro residues" evidence="1">
    <location>
        <begin position="381"/>
        <end position="394"/>
    </location>
</feature>
<keyword evidence="2" id="KW-0472">Membrane</keyword>
<accession>A0AAV2DSQ7</accession>
<feature type="region of interest" description="Disordered" evidence="1">
    <location>
        <begin position="575"/>
        <end position="618"/>
    </location>
</feature>
<keyword evidence="2" id="KW-0812">Transmembrane</keyword>
<evidence type="ECO:0000313" key="4">
    <source>
        <dbReference type="Proteomes" id="UP001497516"/>
    </source>
</evidence>
<keyword evidence="4" id="KW-1185">Reference proteome</keyword>
<feature type="compositionally biased region" description="Basic residues" evidence="1">
    <location>
        <begin position="344"/>
        <end position="353"/>
    </location>
</feature>
<feature type="compositionally biased region" description="Basic and acidic residues" evidence="1">
    <location>
        <begin position="496"/>
        <end position="505"/>
    </location>
</feature>
<dbReference type="PANTHER" id="PTHR33098:SF36">
    <property type="entry name" value="HYDROXYPROLINE-RICH GLYCOPROTEIN FAMILY PROTEIN"/>
    <property type="match status" value="1"/>
</dbReference>
<protein>
    <submittedName>
        <fullName evidence="3">Uncharacterized protein</fullName>
    </submittedName>
</protein>
<dbReference type="Pfam" id="PF05553">
    <property type="entry name" value="DUF761"/>
    <property type="match status" value="1"/>
</dbReference>
<feature type="compositionally biased region" description="Pro residues" evidence="1">
    <location>
        <begin position="266"/>
        <end position="294"/>
    </location>
</feature>
<feature type="compositionally biased region" description="Low complexity" evidence="1">
    <location>
        <begin position="597"/>
        <end position="611"/>
    </location>
</feature>
<gene>
    <name evidence="3" type="ORF">LTRI10_LOCUS18301</name>
</gene>